<evidence type="ECO:0000313" key="4">
    <source>
        <dbReference type="EMBL" id="CAL0323081.1"/>
    </source>
</evidence>
<dbReference type="GO" id="GO:0004857">
    <property type="term" value="F:enzyme inhibitor activity"/>
    <property type="evidence" value="ECO:0007669"/>
    <property type="project" value="InterPro"/>
</dbReference>
<dbReference type="EMBL" id="CAXHTB010000016">
    <property type="protein sequence ID" value="CAL0323081.1"/>
    <property type="molecule type" value="Genomic_DNA"/>
</dbReference>
<evidence type="ECO:0000256" key="1">
    <source>
        <dbReference type="SAM" id="SignalP"/>
    </source>
</evidence>
<keyword evidence="1" id="KW-0732">Signal</keyword>
<name>A0AAV1XMR3_LUPLU</name>
<feature type="chain" id="PRO_5044714224" description="Pectinesterase inhibitor domain-containing protein" evidence="1">
    <location>
        <begin position="25"/>
        <end position="173"/>
    </location>
</feature>
<evidence type="ECO:0000313" key="3">
    <source>
        <dbReference type="EMBL" id="CAL0323080.1"/>
    </source>
</evidence>
<dbReference type="PANTHER" id="PTHR31890:SF9">
    <property type="entry name" value="PLANT INVERTASE_PECTIN METHYLESTERASE INHIBITOR SUPERFAMILY PROTEIN"/>
    <property type="match status" value="1"/>
</dbReference>
<dbReference type="PANTHER" id="PTHR31890">
    <property type="entry name" value="PLANT INVERTASE/PECTIN METHYLESTERASE INHIBITOR SUPERFAMILY PROTEIN"/>
    <property type="match status" value="1"/>
</dbReference>
<organism evidence="3 5">
    <name type="scientific">Lupinus luteus</name>
    <name type="common">European yellow lupine</name>
    <dbReference type="NCBI Taxonomy" id="3873"/>
    <lineage>
        <taxon>Eukaryota</taxon>
        <taxon>Viridiplantae</taxon>
        <taxon>Streptophyta</taxon>
        <taxon>Embryophyta</taxon>
        <taxon>Tracheophyta</taxon>
        <taxon>Spermatophyta</taxon>
        <taxon>Magnoliopsida</taxon>
        <taxon>eudicotyledons</taxon>
        <taxon>Gunneridae</taxon>
        <taxon>Pentapetalae</taxon>
        <taxon>rosids</taxon>
        <taxon>fabids</taxon>
        <taxon>Fabales</taxon>
        <taxon>Fabaceae</taxon>
        <taxon>Papilionoideae</taxon>
        <taxon>50 kb inversion clade</taxon>
        <taxon>genistoids sensu lato</taxon>
        <taxon>core genistoids</taxon>
        <taxon>Genisteae</taxon>
        <taxon>Lupinus</taxon>
    </lineage>
</organism>
<gene>
    <name evidence="3" type="ORF">LLUT_LOCUS24140</name>
    <name evidence="4" type="ORF">LLUT_LOCUS24141</name>
</gene>
<dbReference type="InterPro" id="IPR006501">
    <property type="entry name" value="Pectinesterase_inhib_dom"/>
</dbReference>
<reference evidence="3 5" key="1">
    <citation type="submission" date="2024-03" db="EMBL/GenBank/DDBJ databases">
        <authorList>
            <person name="Martinez-Hernandez J."/>
        </authorList>
    </citation>
    <scope>NUCLEOTIDE SEQUENCE [LARGE SCALE GENOMIC DNA]</scope>
</reference>
<accession>A0AAV1XMR3</accession>
<dbReference type="SUPFAM" id="SSF101148">
    <property type="entry name" value="Plant invertase/pectin methylesterase inhibitor"/>
    <property type="match status" value="1"/>
</dbReference>
<evidence type="ECO:0000259" key="2">
    <source>
        <dbReference type="Pfam" id="PF04043"/>
    </source>
</evidence>
<dbReference type="Proteomes" id="UP001497480">
    <property type="component" value="Unassembled WGS sequence"/>
</dbReference>
<sequence>MNSYLFFTLSIILIFSDSLIPASCINLYESVCDDTLHGYKDPCLRLLQSDRKIATAKNYVDLTNSILDMALAKATYGQVYISNFNKKNQPPAIKECATTHYPGCISSFKKAKAELVKNPVAASYAARLAGDGPDYCADAIKAANIDDHKIFNINRMVLLLSDIASVSARKLVK</sequence>
<proteinExistence type="predicted"/>
<dbReference type="Gene3D" id="1.20.140.40">
    <property type="entry name" value="Invertase/pectin methylesterase inhibitor family protein"/>
    <property type="match status" value="1"/>
</dbReference>
<dbReference type="EMBL" id="CAXHTB010000016">
    <property type="protein sequence ID" value="CAL0323080.1"/>
    <property type="molecule type" value="Genomic_DNA"/>
</dbReference>
<dbReference type="InterPro" id="IPR035513">
    <property type="entry name" value="Invertase/methylesterase_inhib"/>
</dbReference>
<dbReference type="AlphaFoldDB" id="A0AAV1XMR3"/>
<dbReference type="Pfam" id="PF04043">
    <property type="entry name" value="PMEI"/>
    <property type="match status" value="1"/>
</dbReference>
<feature type="signal peptide" evidence="1">
    <location>
        <begin position="1"/>
        <end position="24"/>
    </location>
</feature>
<feature type="domain" description="Pectinesterase inhibitor" evidence="2">
    <location>
        <begin position="28"/>
        <end position="146"/>
    </location>
</feature>
<protein>
    <recommendedName>
        <fullName evidence="2">Pectinesterase inhibitor domain-containing protein</fullName>
    </recommendedName>
</protein>
<comment type="caution">
    <text evidence="3">The sequence shown here is derived from an EMBL/GenBank/DDBJ whole genome shotgun (WGS) entry which is preliminary data.</text>
</comment>
<evidence type="ECO:0000313" key="5">
    <source>
        <dbReference type="Proteomes" id="UP001497480"/>
    </source>
</evidence>
<keyword evidence="5" id="KW-1185">Reference proteome</keyword>